<feature type="compositionally biased region" description="Basic residues" evidence="1">
    <location>
        <begin position="361"/>
        <end position="372"/>
    </location>
</feature>
<accession>A0A817PCQ1</accession>
<evidence type="ECO:0000313" key="4">
    <source>
        <dbReference type="EMBL" id="CAF3364615.1"/>
    </source>
</evidence>
<evidence type="ECO:0000313" key="12">
    <source>
        <dbReference type="Proteomes" id="UP000663873"/>
    </source>
</evidence>
<dbReference type="Proteomes" id="UP000663848">
    <property type="component" value="Unassembled WGS sequence"/>
</dbReference>
<evidence type="ECO:0000313" key="9">
    <source>
        <dbReference type="EMBL" id="CAF4282067.1"/>
    </source>
</evidence>
<dbReference type="EMBL" id="CAJOBR010001377">
    <property type="protein sequence ID" value="CAF4603154.1"/>
    <property type="molecule type" value="Genomic_DNA"/>
</dbReference>
<evidence type="ECO:0000313" key="5">
    <source>
        <dbReference type="EMBL" id="CAF3385234.1"/>
    </source>
</evidence>
<feature type="compositionally biased region" description="Polar residues" evidence="1">
    <location>
        <begin position="373"/>
        <end position="382"/>
    </location>
</feature>
<evidence type="ECO:0000313" key="10">
    <source>
        <dbReference type="EMBL" id="CAF4603154.1"/>
    </source>
</evidence>
<dbReference type="Proteomes" id="UP000663851">
    <property type="component" value="Unassembled WGS sequence"/>
</dbReference>
<dbReference type="Proteomes" id="UP000663833">
    <property type="component" value="Unassembled WGS sequence"/>
</dbReference>
<evidence type="ECO:0000313" key="11">
    <source>
        <dbReference type="Proteomes" id="UP000663825"/>
    </source>
</evidence>
<keyword evidence="2" id="KW-1133">Transmembrane helix</keyword>
<dbReference type="EMBL" id="CAJNYU010000497">
    <property type="protein sequence ID" value="CAF3364615.1"/>
    <property type="molecule type" value="Genomic_DNA"/>
</dbReference>
<evidence type="ECO:0000256" key="2">
    <source>
        <dbReference type="SAM" id="Phobius"/>
    </source>
</evidence>
<organism evidence="3 11">
    <name type="scientific">Rotaria socialis</name>
    <dbReference type="NCBI Taxonomy" id="392032"/>
    <lineage>
        <taxon>Eukaryota</taxon>
        <taxon>Metazoa</taxon>
        <taxon>Spiralia</taxon>
        <taxon>Gnathifera</taxon>
        <taxon>Rotifera</taxon>
        <taxon>Eurotatoria</taxon>
        <taxon>Bdelloidea</taxon>
        <taxon>Philodinida</taxon>
        <taxon>Philodinidae</taxon>
        <taxon>Rotaria</taxon>
    </lineage>
</organism>
<feature type="transmembrane region" description="Helical" evidence="2">
    <location>
        <begin position="56"/>
        <end position="74"/>
    </location>
</feature>
<dbReference type="EMBL" id="CAJOBP010001408">
    <property type="protein sequence ID" value="CAF4282067.1"/>
    <property type="molecule type" value="Genomic_DNA"/>
</dbReference>
<evidence type="ECO:0000313" key="8">
    <source>
        <dbReference type="EMBL" id="CAF4220257.1"/>
    </source>
</evidence>
<keyword evidence="2" id="KW-0812">Transmembrane</keyword>
<dbReference type="Proteomes" id="UP000663862">
    <property type="component" value="Unassembled WGS sequence"/>
</dbReference>
<protein>
    <submittedName>
        <fullName evidence="3">Uncharacterized protein</fullName>
    </submittedName>
</protein>
<evidence type="ECO:0000313" key="6">
    <source>
        <dbReference type="EMBL" id="CAF3407547.1"/>
    </source>
</evidence>
<dbReference type="AlphaFoldDB" id="A0A817PCQ1"/>
<feature type="region of interest" description="Disordered" evidence="1">
    <location>
        <begin position="361"/>
        <end position="382"/>
    </location>
</feature>
<comment type="caution">
    <text evidence="3">The sequence shown here is derived from an EMBL/GenBank/DDBJ whole genome shotgun (WGS) entry which is preliminary data.</text>
</comment>
<reference evidence="3" key="1">
    <citation type="submission" date="2021-02" db="EMBL/GenBank/DDBJ databases">
        <authorList>
            <person name="Nowell W R."/>
        </authorList>
    </citation>
    <scope>NUCLEOTIDE SEQUENCE</scope>
</reference>
<evidence type="ECO:0000313" key="3">
    <source>
        <dbReference type="EMBL" id="CAF3150679.1"/>
    </source>
</evidence>
<gene>
    <name evidence="4" type="ORF">FME351_LOCUS5750</name>
    <name evidence="5" type="ORF">GRG538_LOCUS8588</name>
    <name evidence="7" type="ORF">HFQ381_LOCUS199</name>
    <name evidence="6" type="ORF">LUA448_LOCUS18189</name>
    <name evidence="10" type="ORF">QYT958_LOCUS11695</name>
    <name evidence="3" type="ORF">TIS948_LOCUS9687</name>
    <name evidence="8" type="ORF">TSG867_LOCUS1238</name>
    <name evidence="9" type="ORF">UJA718_LOCUS11453</name>
</gene>
<dbReference type="Proteomes" id="UP000663869">
    <property type="component" value="Unassembled WGS sequence"/>
</dbReference>
<dbReference type="EMBL" id="CAJNYD010002259">
    <property type="protein sequence ID" value="CAF3407547.1"/>
    <property type="molecule type" value="Genomic_DNA"/>
</dbReference>
<dbReference type="Proteomes" id="UP000663872">
    <property type="component" value="Unassembled WGS sequence"/>
</dbReference>
<feature type="region of interest" description="Disordered" evidence="1">
    <location>
        <begin position="431"/>
        <end position="455"/>
    </location>
</feature>
<dbReference type="EMBL" id="CAJOBQ010000027">
    <property type="protein sequence ID" value="CAF4220257.1"/>
    <property type="molecule type" value="Genomic_DNA"/>
</dbReference>
<dbReference type="Proteomes" id="UP000663873">
    <property type="component" value="Unassembled WGS sequence"/>
</dbReference>
<dbReference type="EMBL" id="CAJOBO010000005">
    <property type="protein sequence ID" value="CAF4088934.1"/>
    <property type="molecule type" value="Genomic_DNA"/>
</dbReference>
<evidence type="ECO:0000313" key="7">
    <source>
        <dbReference type="EMBL" id="CAF4088934.1"/>
    </source>
</evidence>
<proteinExistence type="predicted"/>
<keyword evidence="2" id="KW-0472">Membrane</keyword>
<dbReference type="OrthoDB" id="10016658at2759"/>
<keyword evidence="12" id="KW-1185">Reference proteome</keyword>
<evidence type="ECO:0000256" key="1">
    <source>
        <dbReference type="SAM" id="MobiDB-lite"/>
    </source>
</evidence>
<dbReference type="EMBL" id="CAJNXB010001258">
    <property type="protein sequence ID" value="CAF3150679.1"/>
    <property type="molecule type" value="Genomic_DNA"/>
</dbReference>
<name>A0A817PCQ1_9BILA</name>
<feature type="compositionally biased region" description="Polar residues" evidence="1">
    <location>
        <begin position="440"/>
        <end position="455"/>
    </location>
</feature>
<sequence>MSDLAIITLCQALANITHNRCHLIENSNTCRCIDNIIDQRPSAVVSTAPHIMLSEAILIFFVLALWFSAIGFCLNQYKSLRRLETQVHYCANRKDPLNIGDIKIVAREQDSIIYKKARYSTALETHINRDELKSMQYVKEYLPKNASISLAMEVLSGSGEDLTSSMPVSTTTTTLYSPSGFLTSTPYVPLSTHNELVEEQQSLSAPPPSLESFVSLETDTNQFINYIFDANRPGTSHLSAGLNIPHISTPNSSSSSWNGSRIHETSCSTQHLCVPSATLRSNRYSDGNISLAVPQTPQRNSENCDNQLLDPRLIPNTVRRSLLALHRESQDNIHMQRTKEKTQSENDVHIAFIPWKIKMKSKLKRTHHHHHSYQQQPQTRPHSNTFSILSLRQNSNDQERRIAEYVKMNDEYRFSTPSSSYNRPVEKNPTIRRSLRHFPQYTTQSTTESDPTQNDLPMITSTNLSNNNDELAKTIIQTDLISP</sequence>
<dbReference type="Proteomes" id="UP000663825">
    <property type="component" value="Unassembled WGS sequence"/>
</dbReference>
<dbReference type="EMBL" id="CAJNYT010000927">
    <property type="protein sequence ID" value="CAF3385234.1"/>
    <property type="molecule type" value="Genomic_DNA"/>
</dbReference>